<keyword evidence="1" id="KW-0472">Membrane</keyword>
<feature type="transmembrane region" description="Helical" evidence="1">
    <location>
        <begin position="40"/>
        <end position="62"/>
    </location>
</feature>
<name>A0A1H9W154_9PSEU</name>
<protein>
    <submittedName>
        <fullName evidence="2">Uncharacterized protein</fullName>
    </submittedName>
</protein>
<evidence type="ECO:0000313" key="2">
    <source>
        <dbReference type="EMBL" id="SES27544.1"/>
    </source>
</evidence>
<dbReference type="EMBL" id="FOFV01000020">
    <property type="protein sequence ID" value="SES27544.1"/>
    <property type="molecule type" value="Genomic_DNA"/>
</dbReference>
<dbReference type="AlphaFoldDB" id="A0A1H9W154"/>
<sequence>MTRTRIDGKTGACRPLASSAEWDGVRSTGSRNTLCAMRNLLVAVTSVLAFAVSTGTAAGAPLPSPEIFATNNTAIITDPADPRLQDRLVRFDREVRGIVLANGGHTTRSTLLDGVFWSSDLQQTTFERSRKFDVTLGEESLRHTASAIAKQFRQESVLTFRFLPANSPSVDAVQVEVDGLTAQQVRTGLLNDAVAREKLGGGSVTLQGKAILIASVDDLPVVRAFVTNIGGDLRKAKFRKGTWEFVGAETLLWNGRTAA</sequence>
<evidence type="ECO:0000256" key="1">
    <source>
        <dbReference type="SAM" id="Phobius"/>
    </source>
</evidence>
<reference evidence="3" key="1">
    <citation type="submission" date="2016-10" db="EMBL/GenBank/DDBJ databases">
        <authorList>
            <person name="Varghese N."/>
            <person name="Submissions S."/>
        </authorList>
    </citation>
    <scope>NUCLEOTIDE SEQUENCE [LARGE SCALE GENOMIC DNA]</scope>
    <source>
        <strain evidence="3">DSM 44437</strain>
    </source>
</reference>
<keyword evidence="1" id="KW-0812">Transmembrane</keyword>
<evidence type="ECO:0000313" key="3">
    <source>
        <dbReference type="Proteomes" id="UP000199503"/>
    </source>
</evidence>
<gene>
    <name evidence="2" type="ORF">SAMN04488000_12056</name>
</gene>
<organism evidence="2 3">
    <name type="scientific">Lentzea albida</name>
    <dbReference type="NCBI Taxonomy" id="65499"/>
    <lineage>
        <taxon>Bacteria</taxon>
        <taxon>Bacillati</taxon>
        <taxon>Actinomycetota</taxon>
        <taxon>Actinomycetes</taxon>
        <taxon>Pseudonocardiales</taxon>
        <taxon>Pseudonocardiaceae</taxon>
        <taxon>Lentzea</taxon>
    </lineage>
</organism>
<keyword evidence="3" id="KW-1185">Reference proteome</keyword>
<dbReference type="STRING" id="65499.SAMN04488000_12056"/>
<accession>A0A1H9W154</accession>
<dbReference type="Proteomes" id="UP000199503">
    <property type="component" value="Unassembled WGS sequence"/>
</dbReference>
<keyword evidence="1" id="KW-1133">Transmembrane helix</keyword>
<proteinExistence type="predicted"/>